<proteinExistence type="predicted"/>
<evidence type="ECO:0000313" key="1">
    <source>
        <dbReference type="EMBL" id="KAH7915841.1"/>
    </source>
</evidence>
<name>A0ACB8ASB9_9AGAM</name>
<dbReference type="Proteomes" id="UP000790377">
    <property type="component" value="Unassembled WGS sequence"/>
</dbReference>
<gene>
    <name evidence="1" type="ORF">BJ138DRAFT_1141005</name>
</gene>
<protein>
    <submittedName>
        <fullName evidence="1">Uncharacterized protein</fullName>
    </submittedName>
</protein>
<organism evidence="1 2">
    <name type="scientific">Hygrophoropsis aurantiaca</name>
    <dbReference type="NCBI Taxonomy" id="72124"/>
    <lineage>
        <taxon>Eukaryota</taxon>
        <taxon>Fungi</taxon>
        <taxon>Dikarya</taxon>
        <taxon>Basidiomycota</taxon>
        <taxon>Agaricomycotina</taxon>
        <taxon>Agaricomycetes</taxon>
        <taxon>Agaricomycetidae</taxon>
        <taxon>Boletales</taxon>
        <taxon>Coniophorineae</taxon>
        <taxon>Hygrophoropsidaceae</taxon>
        <taxon>Hygrophoropsis</taxon>
    </lineage>
</organism>
<comment type="caution">
    <text evidence="1">The sequence shown here is derived from an EMBL/GenBank/DDBJ whole genome shotgun (WGS) entry which is preliminary data.</text>
</comment>
<keyword evidence="2" id="KW-1185">Reference proteome</keyword>
<dbReference type="EMBL" id="MU267596">
    <property type="protein sequence ID" value="KAH7915841.1"/>
    <property type="molecule type" value="Genomic_DNA"/>
</dbReference>
<reference evidence="1" key="1">
    <citation type="journal article" date="2021" name="New Phytol.">
        <title>Evolutionary innovations through gain and loss of genes in the ectomycorrhizal Boletales.</title>
        <authorList>
            <person name="Wu G."/>
            <person name="Miyauchi S."/>
            <person name="Morin E."/>
            <person name="Kuo A."/>
            <person name="Drula E."/>
            <person name="Varga T."/>
            <person name="Kohler A."/>
            <person name="Feng B."/>
            <person name="Cao Y."/>
            <person name="Lipzen A."/>
            <person name="Daum C."/>
            <person name="Hundley H."/>
            <person name="Pangilinan J."/>
            <person name="Johnson J."/>
            <person name="Barry K."/>
            <person name="LaButti K."/>
            <person name="Ng V."/>
            <person name="Ahrendt S."/>
            <person name="Min B."/>
            <person name="Choi I.G."/>
            <person name="Park H."/>
            <person name="Plett J.M."/>
            <person name="Magnuson J."/>
            <person name="Spatafora J.W."/>
            <person name="Nagy L.G."/>
            <person name="Henrissat B."/>
            <person name="Grigoriev I.V."/>
            <person name="Yang Z.L."/>
            <person name="Xu J."/>
            <person name="Martin F.M."/>
        </authorList>
    </citation>
    <scope>NUCLEOTIDE SEQUENCE</scope>
    <source>
        <strain evidence="1">ATCC 28755</strain>
    </source>
</reference>
<accession>A0ACB8ASB9</accession>
<evidence type="ECO:0000313" key="2">
    <source>
        <dbReference type="Proteomes" id="UP000790377"/>
    </source>
</evidence>
<sequence>MCKRLTWTADVASTTVSMVTESLLLIRTLALWHEYKTVKSILIFVYLICCASMIVGLAAPLALGFAYVCNSQLGVTEPDPSIYQITAIGYIGIATFDLVVVLSTIYHGYDSLSSDLPIRGRLVSALRQGNLLYALALLALSSVNAFFYCLPVFVNKGLPGILFLAQCVLHGVMGSRILLELRHVDHSKSGSSSAATDPSSDMEFALKTLRNLSELSSTESLARLPALRLRDYHKFRR</sequence>